<evidence type="ECO:0000313" key="8">
    <source>
        <dbReference type="Proteomes" id="UP000823882"/>
    </source>
</evidence>
<keyword evidence="4" id="KW-0238">DNA-binding</keyword>
<dbReference type="InterPro" id="IPR014284">
    <property type="entry name" value="RNA_pol_sigma-70_dom"/>
</dbReference>
<dbReference type="SUPFAM" id="SSF88946">
    <property type="entry name" value="Sigma2 domain of RNA polymerase sigma factors"/>
    <property type="match status" value="1"/>
</dbReference>
<dbReference type="InterPro" id="IPR013324">
    <property type="entry name" value="RNA_pol_sigma_r3/r4-like"/>
</dbReference>
<sequence length="185" mass="21653">MEDVEIIELYWQRNEQAIVETAQKYGAFCHSIAKNILSIDEDAEECVNDAFHQAWNAIPPQRPVRFRAWLGKTVRNLALNLWNKNHAQKRYAGMTLLLTELEDCIPAPQTVEREIEEKELTGLLERWLRSMDREDQILFVRRYWNGMALKELAKEQAVSPGKLAQRMYRLRLSLKAALEEEGVRI</sequence>
<dbReference type="GO" id="GO:0003677">
    <property type="term" value="F:DNA binding"/>
    <property type="evidence" value="ECO:0007669"/>
    <property type="project" value="UniProtKB-KW"/>
</dbReference>
<dbReference type="InterPro" id="IPR036388">
    <property type="entry name" value="WH-like_DNA-bd_sf"/>
</dbReference>
<keyword evidence="5" id="KW-0804">Transcription</keyword>
<evidence type="ECO:0000256" key="4">
    <source>
        <dbReference type="ARBA" id="ARBA00023125"/>
    </source>
</evidence>
<organism evidence="7 8">
    <name type="scientific">Candidatus Intestinimonas pullistercoris</name>
    <dbReference type="NCBI Taxonomy" id="2838623"/>
    <lineage>
        <taxon>Bacteria</taxon>
        <taxon>Bacillati</taxon>
        <taxon>Bacillota</taxon>
        <taxon>Clostridia</taxon>
        <taxon>Eubacteriales</taxon>
        <taxon>Intestinimonas</taxon>
    </lineage>
</organism>
<dbReference type="InterPro" id="IPR007627">
    <property type="entry name" value="RNA_pol_sigma70_r2"/>
</dbReference>
<evidence type="ECO:0000256" key="5">
    <source>
        <dbReference type="ARBA" id="ARBA00023163"/>
    </source>
</evidence>
<feature type="domain" description="RNA polymerase sigma-70 region 2" evidence="6">
    <location>
        <begin position="23"/>
        <end position="85"/>
    </location>
</feature>
<reference evidence="7" key="1">
    <citation type="journal article" date="2021" name="PeerJ">
        <title>Extensive microbial diversity within the chicken gut microbiome revealed by metagenomics and culture.</title>
        <authorList>
            <person name="Gilroy R."/>
            <person name="Ravi A."/>
            <person name="Getino M."/>
            <person name="Pursley I."/>
            <person name="Horton D.L."/>
            <person name="Alikhan N.F."/>
            <person name="Baker D."/>
            <person name="Gharbi K."/>
            <person name="Hall N."/>
            <person name="Watson M."/>
            <person name="Adriaenssens E.M."/>
            <person name="Foster-Nyarko E."/>
            <person name="Jarju S."/>
            <person name="Secka A."/>
            <person name="Antonio M."/>
            <person name="Oren A."/>
            <person name="Chaudhuri R.R."/>
            <person name="La Ragione R."/>
            <person name="Hildebrand F."/>
            <person name="Pallen M.J."/>
        </authorList>
    </citation>
    <scope>NUCLEOTIDE SEQUENCE</scope>
    <source>
        <strain evidence="7">CHK186-1790</strain>
    </source>
</reference>
<dbReference type="InterPro" id="IPR013325">
    <property type="entry name" value="RNA_pol_sigma_r2"/>
</dbReference>
<evidence type="ECO:0000256" key="3">
    <source>
        <dbReference type="ARBA" id="ARBA00023082"/>
    </source>
</evidence>
<protein>
    <submittedName>
        <fullName evidence="7">Sigma-70 family RNA polymerase sigma factor</fullName>
    </submittedName>
</protein>
<accession>A0A9D2NZK8</accession>
<name>A0A9D2NZK8_9FIRM</name>
<evidence type="ECO:0000259" key="6">
    <source>
        <dbReference type="Pfam" id="PF04542"/>
    </source>
</evidence>
<evidence type="ECO:0000256" key="1">
    <source>
        <dbReference type="ARBA" id="ARBA00010641"/>
    </source>
</evidence>
<evidence type="ECO:0000313" key="7">
    <source>
        <dbReference type="EMBL" id="HJC40358.1"/>
    </source>
</evidence>
<dbReference type="NCBIfam" id="TIGR02937">
    <property type="entry name" value="sigma70-ECF"/>
    <property type="match status" value="1"/>
</dbReference>
<dbReference type="InterPro" id="IPR039425">
    <property type="entry name" value="RNA_pol_sigma-70-like"/>
</dbReference>
<dbReference type="SUPFAM" id="SSF88659">
    <property type="entry name" value="Sigma3 and sigma4 domains of RNA polymerase sigma factors"/>
    <property type="match status" value="1"/>
</dbReference>
<dbReference type="GO" id="GO:0006352">
    <property type="term" value="P:DNA-templated transcription initiation"/>
    <property type="evidence" value="ECO:0007669"/>
    <property type="project" value="InterPro"/>
</dbReference>
<evidence type="ECO:0000256" key="2">
    <source>
        <dbReference type="ARBA" id="ARBA00023015"/>
    </source>
</evidence>
<dbReference type="GO" id="GO:0016987">
    <property type="term" value="F:sigma factor activity"/>
    <property type="evidence" value="ECO:0007669"/>
    <property type="project" value="UniProtKB-KW"/>
</dbReference>
<dbReference type="AlphaFoldDB" id="A0A9D2NZK8"/>
<gene>
    <name evidence="7" type="ORF">H9701_02245</name>
</gene>
<comment type="similarity">
    <text evidence="1">Belongs to the sigma-70 factor family. ECF subfamily.</text>
</comment>
<dbReference type="EMBL" id="DWWJ01000043">
    <property type="protein sequence ID" value="HJC40358.1"/>
    <property type="molecule type" value="Genomic_DNA"/>
</dbReference>
<dbReference type="PANTHER" id="PTHR43133">
    <property type="entry name" value="RNA POLYMERASE ECF-TYPE SIGMA FACTO"/>
    <property type="match status" value="1"/>
</dbReference>
<dbReference type="Proteomes" id="UP000823882">
    <property type="component" value="Unassembled WGS sequence"/>
</dbReference>
<dbReference type="Gene3D" id="1.10.1740.10">
    <property type="match status" value="1"/>
</dbReference>
<dbReference type="PANTHER" id="PTHR43133:SF8">
    <property type="entry name" value="RNA POLYMERASE SIGMA FACTOR HI_1459-RELATED"/>
    <property type="match status" value="1"/>
</dbReference>
<keyword evidence="2" id="KW-0805">Transcription regulation</keyword>
<comment type="caution">
    <text evidence="7">The sequence shown here is derived from an EMBL/GenBank/DDBJ whole genome shotgun (WGS) entry which is preliminary data.</text>
</comment>
<dbReference type="Gene3D" id="1.10.10.10">
    <property type="entry name" value="Winged helix-like DNA-binding domain superfamily/Winged helix DNA-binding domain"/>
    <property type="match status" value="1"/>
</dbReference>
<dbReference type="Pfam" id="PF04542">
    <property type="entry name" value="Sigma70_r2"/>
    <property type="match status" value="1"/>
</dbReference>
<proteinExistence type="inferred from homology"/>
<keyword evidence="3" id="KW-0731">Sigma factor</keyword>
<reference evidence="7" key="2">
    <citation type="submission" date="2021-04" db="EMBL/GenBank/DDBJ databases">
        <authorList>
            <person name="Gilroy R."/>
        </authorList>
    </citation>
    <scope>NUCLEOTIDE SEQUENCE</scope>
    <source>
        <strain evidence="7">CHK186-1790</strain>
    </source>
</reference>